<proteinExistence type="predicted"/>
<dbReference type="PANTHER" id="PTHR24193">
    <property type="entry name" value="ANKYRIN REPEAT PROTEIN"/>
    <property type="match status" value="1"/>
</dbReference>
<evidence type="ECO:0000313" key="4">
    <source>
        <dbReference type="EMBL" id="CCA24178.1"/>
    </source>
</evidence>
<feature type="repeat" description="ANK" evidence="3">
    <location>
        <begin position="142"/>
        <end position="174"/>
    </location>
</feature>
<evidence type="ECO:0000256" key="2">
    <source>
        <dbReference type="ARBA" id="ARBA00023043"/>
    </source>
</evidence>
<reference evidence="4" key="1">
    <citation type="journal article" date="2011" name="PLoS Biol.">
        <title>Gene gain and loss during evolution of obligate parasitism in the white rust pathogen of Arabidopsis thaliana.</title>
        <authorList>
            <person name="Kemen E."/>
            <person name="Gardiner A."/>
            <person name="Schultz-Larsen T."/>
            <person name="Kemen A.C."/>
            <person name="Balmuth A.L."/>
            <person name="Robert-Seilaniantz A."/>
            <person name="Bailey K."/>
            <person name="Holub E."/>
            <person name="Studholme D.J."/>
            <person name="Maclean D."/>
            <person name="Jones J.D."/>
        </authorList>
    </citation>
    <scope>NUCLEOTIDE SEQUENCE</scope>
</reference>
<dbReference type="HOGENOM" id="CLU_000134_55_0_1"/>
<evidence type="ECO:0000256" key="3">
    <source>
        <dbReference type="PROSITE-ProRule" id="PRU00023"/>
    </source>
</evidence>
<dbReference type="PROSITE" id="PS50297">
    <property type="entry name" value="ANK_REP_REGION"/>
    <property type="match status" value="3"/>
</dbReference>
<accession>F0WS60</accession>
<dbReference type="SUPFAM" id="SSF48403">
    <property type="entry name" value="Ankyrin repeat"/>
    <property type="match status" value="1"/>
</dbReference>
<dbReference type="InterPro" id="IPR002110">
    <property type="entry name" value="Ankyrin_rpt"/>
</dbReference>
<dbReference type="GO" id="GO:0000976">
    <property type="term" value="F:transcription cis-regulatory region binding"/>
    <property type="evidence" value="ECO:0007669"/>
    <property type="project" value="TreeGrafter"/>
</dbReference>
<sequence>MTSAEGDIGMFWRQAQDLNEQTALHIAARFGRCETIRLLLKSGVGDLDPVHIGGHVEACRILVSFGFLVDCYTTRGRTPLMYAAKGNHVEVVKYLVGEGGANVNEKNENGASSLYIASHEGHIETVKLLLSLGADVNSCNRTCHTSLHVAVAEHHGEVATYLINAVANKNAVDATGVSIWHEAAGAGSLSMIGLLLRNDVVLDSHTQFDKISSRHPFHYAVLEGHLDFAEAMLVRGLIDVNLQDCDECTAVYYAATTGRDDILSMLLKHRGDPSLASVRRTALHCAVEWKQIKCVKLLVNCNCVDMHAKDLNGRKCLQIAKMKGYDEISVLLEGAPRPLFD</sequence>
<keyword evidence="1" id="KW-0677">Repeat</keyword>
<evidence type="ECO:0000256" key="1">
    <source>
        <dbReference type="ARBA" id="ARBA00022737"/>
    </source>
</evidence>
<dbReference type="Pfam" id="PF00023">
    <property type="entry name" value="Ank"/>
    <property type="match status" value="1"/>
</dbReference>
<dbReference type="PRINTS" id="PR01415">
    <property type="entry name" value="ANKYRIN"/>
</dbReference>
<keyword evidence="2 3" id="KW-0040">ANK repeat</keyword>
<dbReference type="GO" id="GO:0005634">
    <property type="term" value="C:nucleus"/>
    <property type="evidence" value="ECO:0007669"/>
    <property type="project" value="TreeGrafter"/>
</dbReference>
<name>F0WS60_9STRA</name>
<feature type="repeat" description="ANK" evidence="3">
    <location>
        <begin position="19"/>
        <end position="44"/>
    </location>
</feature>
<dbReference type="PROSITE" id="PS50088">
    <property type="entry name" value="ANK_REPEAT"/>
    <property type="match status" value="4"/>
</dbReference>
<dbReference type="InterPro" id="IPR036770">
    <property type="entry name" value="Ankyrin_rpt-contain_sf"/>
</dbReference>
<gene>
    <name evidence="4" type="primary">AlNc14C225G9198</name>
    <name evidence="4" type="ORF">ALNC14_103220</name>
</gene>
<dbReference type="SMART" id="SM00248">
    <property type="entry name" value="ANK"/>
    <property type="match status" value="8"/>
</dbReference>
<dbReference type="PANTHER" id="PTHR24193:SF121">
    <property type="entry name" value="ADA2A-CONTAINING COMPLEX COMPONENT 3, ISOFORM D"/>
    <property type="match status" value="1"/>
</dbReference>
<dbReference type="GO" id="GO:0045944">
    <property type="term" value="P:positive regulation of transcription by RNA polymerase II"/>
    <property type="evidence" value="ECO:0007669"/>
    <property type="project" value="TreeGrafter"/>
</dbReference>
<protein>
    <submittedName>
        <fullName evidence="4">Ankyrinlike protein putative</fullName>
    </submittedName>
</protein>
<reference evidence="4" key="2">
    <citation type="submission" date="2011-02" db="EMBL/GenBank/DDBJ databases">
        <authorList>
            <person name="MacLean D."/>
        </authorList>
    </citation>
    <scope>NUCLEOTIDE SEQUENCE</scope>
</reference>
<feature type="repeat" description="ANK" evidence="3">
    <location>
        <begin position="109"/>
        <end position="141"/>
    </location>
</feature>
<dbReference type="Gene3D" id="1.25.40.20">
    <property type="entry name" value="Ankyrin repeat-containing domain"/>
    <property type="match status" value="4"/>
</dbReference>
<dbReference type="AlphaFoldDB" id="F0WS60"/>
<organism evidence="4">
    <name type="scientific">Albugo laibachii Nc14</name>
    <dbReference type="NCBI Taxonomy" id="890382"/>
    <lineage>
        <taxon>Eukaryota</taxon>
        <taxon>Sar</taxon>
        <taxon>Stramenopiles</taxon>
        <taxon>Oomycota</taxon>
        <taxon>Peronosporomycetes</taxon>
        <taxon>Albuginales</taxon>
        <taxon>Albuginaceae</taxon>
        <taxon>Albugo</taxon>
    </lineage>
</organism>
<dbReference type="EMBL" id="FR824270">
    <property type="protein sequence ID" value="CCA24178.1"/>
    <property type="molecule type" value="Genomic_DNA"/>
</dbReference>
<dbReference type="Pfam" id="PF12796">
    <property type="entry name" value="Ank_2"/>
    <property type="match status" value="2"/>
</dbReference>
<feature type="repeat" description="ANK" evidence="3">
    <location>
        <begin position="75"/>
        <end position="108"/>
    </location>
</feature>
<dbReference type="InterPro" id="IPR050663">
    <property type="entry name" value="Ankyrin-SOCS_Box"/>
</dbReference>